<feature type="region of interest" description="Disordered" evidence="9">
    <location>
        <begin position="1"/>
        <end position="33"/>
    </location>
</feature>
<protein>
    <recommendedName>
        <fullName evidence="7">U three protein 7</fullName>
    </recommendedName>
</protein>
<accession>A0A9P6W0I5</accession>
<dbReference type="SUPFAM" id="SSF50978">
    <property type="entry name" value="WD40 repeat-like"/>
    <property type="match status" value="1"/>
</dbReference>
<evidence type="ECO:0000256" key="2">
    <source>
        <dbReference type="ARBA" id="ARBA00004604"/>
    </source>
</evidence>
<comment type="caution">
    <text evidence="11">The sequence shown here is derived from an EMBL/GenBank/DDBJ whole genome shotgun (WGS) entry which is preliminary data.</text>
</comment>
<dbReference type="Pfam" id="PF08149">
    <property type="entry name" value="BING4CT"/>
    <property type="match status" value="1"/>
</dbReference>
<dbReference type="GO" id="GO:0030686">
    <property type="term" value="C:90S preribosome"/>
    <property type="evidence" value="ECO:0007669"/>
    <property type="project" value="TreeGrafter"/>
</dbReference>
<feature type="compositionally biased region" description="Basic and acidic residues" evidence="9">
    <location>
        <begin position="596"/>
        <end position="608"/>
    </location>
</feature>
<dbReference type="PANTHER" id="PTHR14085">
    <property type="entry name" value="WD-REPEAT PROTEIN BING4"/>
    <property type="match status" value="1"/>
</dbReference>
<feature type="repeat" description="WD" evidence="8">
    <location>
        <begin position="309"/>
        <end position="343"/>
    </location>
</feature>
<organism evidence="11 12">
    <name type="scientific">Rhodotorula mucilaginosa</name>
    <name type="common">Yeast</name>
    <name type="synonym">Rhodotorula rubra</name>
    <dbReference type="NCBI Taxonomy" id="5537"/>
    <lineage>
        <taxon>Eukaryota</taxon>
        <taxon>Fungi</taxon>
        <taxon>Dikarya</taxon>
        <taxon>Basidiomycota</taxon>
        <taxon>Pucciniomycotina</taxon>
        <taxon>Microbotryomycetes</taxon>
        <taxon>Sporidiobolales</taxon>
        <taxon>Sporidiobolaceae</taxon>
        <taxon>Rhodotorula</taxon>
    </lineage>
</organism>
<feature type="compositionally biased region" description="Polar residues" evidence="9">
    <location>
        <begin position="616"/>
        <end position="627"/>
    </location>
</feature>
<evidence type="ECO:0000256" key="9">
    <source>
        <dbReference type="SAM" id="MobiDB-lite"/>
    </source>
</evidence>
<evidence type="ECO:0000313" key="11">
    <source>
        <dbReference type="EMBL" id="KAG0660365.1"/>
    </source>
</evidence>
<dbReference type="GO" id="GO:0000462">
    <property type="term" value="P:maturation of SSU-rRNA from tricistronic rRNA transcript (SSU-rRNA, 5.8S rRNA, LSU-rRNA)"/>
    <property type="evidence" value="ECO:0007669"/>
    <property type="project" value="TreeGrafter"/>
</dbReference>
<dbReference type="InterPro" id="IPR036322">
    <property type="entry name" value="WD40_repeat_dom_sf"/>
</dbReference>
<dbReference type="Proteomes" id="UP000777482">
    <property type="component" value="Unassembled WGS sequence"/>
</dbReference>
<dbReference type="EMBL" id="PUHQ01000045">
    <property type="protein sequence ID" value="KAG0660365.1"/>
    <property type="molecule type" value="Genomic_DNA"/>
</dbReference>
<reference evidence="11 12" key="1">
    <citation type="submission" date="2020-11" db="EMBL/GenBank/DDBJ databases">
        <title>Kefir isolates.</title>
        <authorList>
            <person name="Marcisauskas S."/>
            <person name="Kim Y."/>
            <person name="Blasche S."/>
        </authorList>
    </citation>
    <scope>NUCLEOTIDE SEQUENCE [LARGE SCALE GENOMIC DNA]</scope>
    <source>
        <strain evidence="11 12">KR</strain>
    </source>
</reference>
<feature type="region of interest" description="Disordered" evidence="9">
    <location>
        <begin position="528"/>
        <end position="635"/>
    </location>
</feature>
<evidence type="ECO:0000259" key="10">
    <source>
        <dbReference type="SMART" id="SM01033"/>
    </source>
</evidence>
<evidence type="ECO:0000256" key="3">
    <source>
        <dbReference type="ARBA" id="ARBA00022552"/>
    </source>
</evidence>
<feature type="compositionally biased region" description="Acidic residues" evidence="9">
    <location>
        <begin position="531"/>
        <end position="548"/>
    </location>
</feature>
<dbReference type="SMART" id="SM00320">
    <property type="entry name" value="WD40"/>
    <property type="match status" value="6"/>
</dbReference>
<dbReference type="OrthoDB" id="10251154at2759"/>
<evidence type="ECO:0000256" key="4">
    <source>
        <dbReference type="ARBA" id="ARBA00022574"/>
    </source>
</evidence>
<dbReference type="PROSITE" id="PS50082">
    <property type="entry name" value="WD_REPEATS_2"/>
    <property type="match status" value="1"/>
</dbReference>
<evidence type="ECO:0000256" key="6">
    <source>
        <dbReference type="ARBA" id="ARBA00023242"/>
    </source>
</evidence>
<evidence type="ECO:0000256" key="5">
    <source>
        <dbReference type="ARBA" id="ARBA00022737"/>
    </source>
</evidence>
<comment type="subcellular location">
    <subcellularLocation>
        <location evidence="2">Nucleus</location>
        <location evidence="2">Nucleolus</location>
    </subcellularLocation>
</comment>
<feature type="compositionally biased region" description="Basic and acidic residues" evidence="9">
    <location>
        <begin position="441"/>
        <end position="451"/>
    </location>
</feature>
<feature type="compositionally biased region" description="Basic and acidic residues" evidence="9">
    <location>
        <begin position="559"/>
        <end position="568"/>
    </location>
</feature>
<dbReference type="SMART" id="SM01033">
    <property type="entry name" value="BING4CT"/>
    <property type="match status" value="1"/>
</dbReference>
<keyword evidence="5" id="KW-0677">Repeat</keyword>
<dbReference type="InterPro" id="IPR001680">
    <property type="entry name" value="WD40_rpt"/>
</dbReference>
<dbReference type="FunFam" id="2.130.10.10:FF:000378">
    <property type="entry name" value="U3 small nucleolar RNA-associated protein 7"/>
    <property type="match status" value="1"/>
</dbReference>
<feature type="compositionally biased region" description="Basic and acidic residues" evidence="9">
    <location>
        <begin position="1"/>
        <end position="16"/>
    </location>
</feature>
<dbReference type="GO" id="GO:0032040">
    <property type="term" value="C:small-subunit processome"/>
    <property type="evidence" value="ECO:0007669"/>
    <property type="project" value="TreeGrafter"/>
</dbReference>
<feature type="domain" description="BING4 C-terminal" evidence="10">
    <location>
        <begin position="397"/>
        <end position="476"/>
    </location>
</feature>
<dbReference type="InterPro" id="IPR015943">
    <property type="entry name" value="WD40/YVTN_repeat-like_dom_sf"/>
</dbReference>
<dbReference type="InterPro" id="IPR012952">
    <property type="entry name" value="BING4_C_dom"/>
</dbReference>
<feature type="region of interest" description="Disordered" evidence="9">
    <location>
        <begin position="86"/>
        <end position="106"/>
    </location>
</feature>
<evidence type="ECO:0000256" key="1">
    <source>
        <dbReference type="ARBA" id="ARBA00004099"/>
    </source>
</evidence>
<proteinExistence type="predicted"/>
<dbReference type="AlphaFoldDB" id="A0A9P6W0I5"/>
<evidence type="ECO:0000313" key="12">
    <source>
        <dbReference type="Proteomes" id="UP000777482"/>
    </source>
</evidence>
<sequence length="635" mass="70487">MDRKGKGKQQEQRPESLLDPDSGALPKHDPAYVPPAHQLKKYLYAQPHLLHAHPPTSTAKTGATKRKRAGGGGTADVKLEHHLAHLSATAKASSHHAHEHDDLLLPNDNHGLIETETALERTWRITQDEIVDASNVAARDKRFSLSLPEFGPYAIDYTRNGRHLAIAGRKGHVGTFDWANSALHSELHLNETVRDIKWLHDESFYAVAQKKYVYIYDKQGLEVHQLRSHIEVNRMEFLPYHFLLATIGNPGFLKYQDTSTGQLVAEHRTKLGSCDTMAQNAHNAFIHLGHQNGTVTLWSPSVSTAQVKLLAHSAPVSAIAVDPSTMGHRMATAGIDGSVKIWDNRMWKCLNEYGLKKPPKSLDWSQKGMLAVGWGNHVSVFNDLSRPSASPRMPPPPYLTHLFPSTQVHRVRFTPFDDTLGVGHARGFETLIVPGAGEPNYDSREADPYESKRRRREREVNSLLDKVPMDLITLDQDVLGRVDRDAIRPRAGAAGAAGSLRKQGAAAAAEVPFAKKSRAERLQLQGRAALAEDEELSSSDEDDADVDEDAARRAAQAQKRIEMADNKNRMRGKSSGIKKALRKRRRNVIDPQTVALKEKLERQREANKRAKANKLAQEQASSGTQSALDRFSAAR</sequence>
<dbReference type="Pfam" id="PF00400">
    <property type="entry name" value="WD40"/>
    <property type="match status" value="1"/>
</dbReference>
<keyword evidence="3" id="KW-0698">rRNA processing</keyword>
<dbReference type="Gene3D" id="2.130.10.10">
    <property type="entry name" value="YVTN repeat-like/Quinoprotein amine dehydrogenase"/>
    <property type="match status" value="2"/>
</dbReference>
<evidence type="ECO:0000256" key="7">
    <source>
        <dbReference type="ARBA" id="ARBA00076453"/>
    </source>
</evidence>
<name>A0A9P6W0I5_RHOMI</name>
<keyword evidence="4 8" id="KW-0853">WD repeat</keyword>
<evidence type="ECO:0000256" key="8">
    <source>
        <dbReference type="PROSITE-ProRule" id="PRU00221"/>
    </source>
</evidence>
<keyword evidence="6" id="KW-0539">Nucleus</keyword>
<gene>
    <name evidence="11" type="primary">UTP7</name>
    <name evidence="11" type="ORF">C6P46_004665</name>
</gene>
<dbReference type="PANTHER" id="PTHR14085:SF3">
    <property type="entry name" value="WD REPEAT-CONTAINING PROTEIN 46"/>
    <property type="match status" value="1"/>
</dbReference>
<feature type="region of interest" description="Disordered" evidence="9">
    <location>
        <begin position="52"/>
        <end position="74"/>
    </location>
</feature>
<dbReference type="InterPro" id="IPR040315">
    <property type="entry name" value="WDR46/Utp7"/>
</dbReference>
<dbReference type="PROSITE" id="PS50294">
    <property type="entry name" value="WD_REPEATS_REGION"/>
    <property type="match status" value="1"/>
</dbReference>
<comment type="function">
    <text evidence="1">Involved in nucleolar processing of pre-18S ribosomal RNA.</text>
</comment>
<feature type="region of interest" description="Disordered" evidence="9">
    <location>
        <begin position="436"/>
        <end position="456"/>
    </location>
</feature>
<keyword evidence="12" id="KW-1185">Reference proteome</keyword>